<keyword evidence="6" id="KW-0539">Nucleus</keyword>
<dbReference type="InterPro" id="IPR039218">
    <property type="entry name" value="REM_fam"/>
</dbReference>
<evidence type="ECO:0000259" key="7">
    <source>
        <dbReference type="PROSITE" id="PS50863"/>
    </source>
</evidence>
<dbReference type="InterPro" id="IPR015300">
    <property type="entry name" value="DNA-bd_pseudobarrel_sf"/>
</dbReference>
<reference evidence="8" key="1">
    <citation type="submission" date="2022-04" db="EMBL/GenBank/DDBJ databases">
        <title>A functionally conserved STORR gene fusion in Papaver species that diverged 16.8 million years ago.</title>
        <authorList>
            <person name="Catania T."/>
        </authorList>
    </citation>
    <scope>NUCLEOTIDE SEQUENCE</scope>
    <source>
        <strain evidence="8">S-188037</strain>
    </source>
</reference>
<dbReference type="PANTHER" id="PTHR31674">
    <property type="entry name" value="B3 DOMAIN-CONTAINING PROTEIN REM-LIKE 3-RELATED"/>
    <property type="match status" value="1"/>
</dbReference>
<dbReference type="GO" id="GO:0003677">
    <property type="term" value="F:DNA binding"/>
    <property type="evidence" value="ECO:0007669"/>
    <property type="project" value="UniProtKB-KW"/>
</dbReference>
<dbReference type="Proteomes" id="UP001202328">
    <property type="component" value="Unassembled WGS sequence"/>
</dbReference>
<evidence type="ECO:0000313" key="9">
    <source>
        <dbReference type="Proteomes" id="UP001202328"/>
    </source>
</evidence>
<keyword evidence="4" id="KW-0238">DNA-binding</keyword>
<evidence type="ECO:0000256" key="2">
    <source>
        <dbReference type="ARBA" id="ARBA00022737"/>
    </source>
</evidence>
<proteinExistence type="predicted"/>
<evidence type="ECO:0000313" key="8">
    <source>
        <dbReference type="EMBL" id="KAI3924213.1"/>
    </source>
</evidence>
<dbReference type="AlphaFoldDB" id="A0AAD4SU73"/>
<keyword evidence="2" id="KW-0677">Repeat</keyword>
<keyword evidence="3" id="KW-0805">Transcription regulation</keyword>
<organism evidence="8 9">
    <name type="scientific">Papaver atlanticum</name>
    <dbReference type="NCBI Taxonomy" id="357466"/>
    <lineage>
        <taxon>Eukaryota</taxon>
        <taxon>Viridiplantae</taxon>
        <taxon>Streptophyta</taxon>
        <taxon>Embryophyta</taxon>
        <taxon>Tracheophyta</taxon>
        <taxon>Spermatophyta</taxon>
        <taxon>Magnoliopsida</taxon>
        <taxon>Ranunculales</taxon>
        <taxon>Papaveraceae</taxon>
        <taxon>Papaveroideae</taxon>
        <taxon>Papaver</taxon>
    </lineage>
</organism>
<name>A0AAD4SU73_9MAGN</name>
<keyword evidence="9" id="KW-1185">Reference proteome</keyword>
<dbReference type="PROSITE" id="PS50863">
    <property type="entry name" value="B3"/>
    <property type="match status" value="1"/>
</dbReference>
<dbReference type="InterPro" id="IPR003340">
    <property type="entry name" value="B3_DNA-bd"/>
</dbReference>
<keyword evidence="5" id="KW-0804">Transcription</keyword>
<dbReference type="EMBL" id="JAJJMB010008334">
    <property type="protein sequence ID" value="KAI3924213.1"/>
    <property type="molecule type" value="Genomic_DNA"/>
</dbReference>
<comment type="caution">
    <text evidence="8">The sequence shown here is derived from an EMBL/GenBank/DDBJ whole genome shotgun (WGS) entry which is preliminary data.</text>
</comment>
<accession>A0AAD4SU73</accession>
<dbReference type="Gene3D" id="2.40.330.10">
    <property type="entry name" value="DNA-binding pseudobarrel domain"/>
    <property type="match status" value="1"/>
</dbReference>
<evidence type="ECO:0000256" key="1">
    <source>
        <dbReference type="ARBA" id="ARBA00004123"/>
    </source>
</evidence>
<dbReference type="PANTHER" id="PTHR31674:SF62">
    <property type="entry name" value="B3 DOMAIN-CONTAINING PROTEIN REM14-RELATED"/>
    <property type="match status" value="1"/>
</dbReference>
<sequence length="140" mass="16368">MAAPRSHNLHFFKVLMPGYDQNLMIPVASSAELKELKLSKKDKETALLRTRRSKDTLWKVDVCKREEDGKWCFSGDNWRDFVKFHDLNVHEFLVFEHKGDLLFNVFIYESPTDGVGMICEKEFPSRGDHERKNSSTICKE</sequence>
<evidence type="ECO:0000256" key="4">
    <source>
        <dbReference type="ARBA" id="ARBA00023125"/>
    </source>
</evidence>
<dbReference type="Pfam" id="PF02362">
    <property type="entry name" value="B3"/>
    <property type="match status" value="1"/>
</dbReference>
<evidence type="ECO:0000256" key="5">
    <source>
        <dbReference type="ARBA" id="ARBA00023163"/>
    </source>
</evidence>
<dbReference type="CDD" id="cd10017">
    <property type="entry name" value="B3_DNA"/>
    <property type="match status" value="1"/>
</dbReference>
<comment type="subcellular location">
    <subcellularLocation>
        <location evidence="1">Nucleus</location>
    </subcellularLocation>
</comment>
<protein>
    <recommendedName>
        <fullName evidence="7">TF-B3 domain-containing protein</fullName>
    </recommendedName>
</protein>
<evidence type="ECO:0000256" key="6">
    <source>
        <dbReference type="ARBA" id="ARBA00023242"/>
    </source>
</evidence>
<dbReference type="GO" id="GO:0005634">
    <property type="term" value="C:nucleus"/>
    <property type="evidence" value="ECO:0007669"/>
    <property type="project" value="UniProtKB-SubCell"/>
</dbReference>
<dbReference type="SMART" id="SM01019">
    <property type="entry name" value="B3"/>
    <property type="match status" value="1"/>
</dbReference>
<evidence type="ECO:0000256" key="3">
    <source>
        <dbReference type="ARBA" id="ARBA00023015"/>
    </source>
</evidence>
<feature type="domain" description="TF-B3" evidence="7">
    <location>
        <begin position="8"/>
        <end position="111"/>
    </location>
</feature>
<dbReference type="SUPFAM" id="SSF101936">
    <property type="entry name" value="DNA-binding pseudobarrel domain"/>
    <property type="match status" value="1"/>
</dbReference>
<gene>
    <name evidence="8" type="ORF">MKW98_032414</name>
</gene>